<accession>A0ABT7DRA3</accession>
<dbReference type="InterPro" id="IPR050280">
    <property type="entry name" value="OMP_Chaperone_SurA"/>
</dbReference>
<dbReference type="InterPro" id="IPR027304">
    <property type="entry name" value="Trigger_fact/SurA_dom_sf"/>
</dbReference>
<dbReference type="Gene3D" id="1.10.4030.10">
    <property type="entry name" value="Porin chaperone SurA, peptide-binding domain"/>
    <property type="match status" value="1"/>
</dbReference>
<keyword evidence="4 7" id="KW-0697">Rotamase</keyword>
<feature type="domain" description="PpiC" evidence="8">
    <location>
        <begin position="170"/>
        <end position="271"/>
    </location>
</feature>
<evidence type="ECO:0000313" key="10">
    <source>
        <dbReference type="Proteomes" id="UP001172778"/>
    </source>
</evidence>
<evidence type="ECO:0000256" key="1">
    <source>
        <dbReference type="ARBA" id="ARBA00022729"/>
    </source>
</evidence>
<dbReference type="EC" id="5.2.1.8" evidence="7"/>
<evidence type="ECO:0000256" key="3">
    <source>
        <dbReference type="ARBA" id="ARBA00022764"/>
    </source>
</evidence>
<reference evidence="9" key="1">
    <citation type="submission" date="2023-03" db="EMBL/GenBank/DDBJ databases">
        <title>Chitinimonas shenzhenensis gen. nov., sp. nov., a novel member of family Burkholderiaceae isolated from activated sludge collected in Shen Zhen, China.</title>
        <authorList>
            <person name="Wang X."/>
        </authorList>
    </citation>
    <scope>NUCLEOTIDE SEQUENCE</scope>
    <source>
        <strain evidence="9">DQS-5</strain>
    </source>
</reference>
<evidence type="ECO:0000256" key="6">
    <source>
        <dbReference type="ARBA" id="ARBA00023235"/>
    </source>
</evidence>
<comment type="function">
    <text evidence="7">Chaperone involved in the correct folding and assembly of outer membrane proteins. Recognizes specific patterns of aromatic residues and the orientation of their side chains, which are found more frequently in integral outer membrane proteins. May act in both early periplasmic and late outer membrane-associated steps of protein maturation.</text>
</comment>
<protein>
    <recommendedName>
        <fullName evidence="7">Chaperone SurA</fullName>
    </recommendedName>
    <alternativeName>
        <fullName evidence="7">Peptidyl-prolyl cis-trans isomerase SurA</fullName>
        <shortName evidence="7">PPIase SurA</shortName>
        <ecNumber evidence="7">5.2.1.8</ecNumber>
    </alternativeName>
    <alternativeName>
        <fullName evidence="7">Rotamase SurA</fullName>
    </alternativeName>
</protein>
<evidence type="ECO:0000259" key="8">
    <source>
        <dbReference type="PROSITE" id="PS50198"/>
    </source>
</evidence>
<gene>
    <name evidence="7" type="primary">surA</name>
    <name evidence="9" type="ORF">PZA18_00325</name>
</gene>
<evidence type="ECO:0000256" key="5">
    <source>
        <dbReference type="ARBA" id="ARBA00023186"/>
    </source>
</evidence>
<evidence type="ECO:0000256" key="2">
    <source>
        <dbReference type="ARBA" id="ARBA00022737"/>
    </source>
</evidence>
<name>A0ABT7DRA3_9NEIS</name>
<dbReference type="RefSeq" id="WP_284098777.1">
    <property type="nucleotide sequence ID" value="NZ_JARRAF010000001.1"/>
</dbReference>
<dbReference type="InterPro" id="IPR023034">
    <property type="entry name" value="PPIase_SurA"/>
</dbReference>
<evidence type="ECO:0000256" key="4">
    <source>
        <dbReference type="ARBA" id="ARBA00023110"/>
    </source>
</evidence>
<evidence type="ECO:0000256" key="7">
    <source>
        <dbReference type="HAMAP-Rule" id="MF_01183"/>
    </source>
</evidence>
<dbReference type="InterPro" id="IPR046357">
    <property type="entry name" value="PPIase_dom_sf"/>
</dbReference>
<dbReference type="EMBL" id="JARRAF010000001">
    <property type="protein sequence ID" value="MDK2122489.1"/>
    <property type="molecule type" value="Genomic_DNA"/>
</dbReference>
<dbReference type="Pfam" id="PF09312">
    <property type="entry name" value="SurA_N"/>
    <property type="match status" value="1"/>
</dbReference>
<feature type="signal peptide" evidence="7">
    <location>
        <begin position="1"/>
        <end position="19"/>
    </location>
</feature>
<keyword evidence="5 7" id="KW-0143">Chaperone</keyword>
<comment type="catalytic activity">
    <reaction evidence="7">
        <text>[protein]-peptidylproline (omega=180) = [protein]-peptidylproline (omega=0)</text>
        <dbReference type="Rhea" id="RHEA:16237"/>
        <dbReference type="Rhea" id="RHEA-COMP:10747"/>
        <dbReference type="Rhea" id="RHEA-COMP:10748"/>
        <dbReference type="ChEBI" id="CHEBI:83833"/>
        <dbReference type="ChEBI" id="CHEBI:83834"/>
        <dbReference type="EC" id="5.2.1.8"/>
    </reaction>
</comment>
<feature type="domain" description="PpiC" evidence="8">
    <location>
        <begin position="281"/>
        <end position="379"/>
    </location>
</feature>
<keyword evidence="1 7" id="KW-0732">Signal</keyword>
<dbReference type="PANTHER" id="PTHR47637">
    <property type="entry name" value="CHAPERONE SURA"/>
    <property type="match status" value="1"/>
</dbReference>
<dbReference type="SUPFAM" id="SSF109998">
    <property type="entry name" value="Triger factor/SurA peptide-binding domain-like"/>
    <property type="match status" value="1"/>
</dbReference>
<comment type="caution">
    <text evidence="9">The sequence shown here is derived from an EMBL/GenBank/DDBJ whole genome shotgun (WGS) entry which is preliminary data.</text>
</comment>
<proteinExistence type="inferred from homology"/>
<keyword evidence="10" id="KW-1185">Reference proteome</keyword>
<dbReference type="GO" id="GO:0003755">
    <property type="term" value="F:peptidyl-prolyl cis-trans isomerase activity"/>
    <property type="evidence" value="ECO:0007669"/>
    <property type="project" value="UniProtKB-EC"/>
</dbReference>
<dbReference type="HAMAP" id="MF_01183">
    <property type="entry name" value="Chaperone_SurA"/>
    <property type="match status" value="1"/>
</dbReference>
<dbReference type="SUPFAM" id="SSF54534">
    <property type="entry name" value="FKBP-like"/>
    <property type="match status" value="2"/>
</dbReference>
<dbReference type="InterPro" id="IPR015391">
    <property type="entry name" value="SurA_N"/>
</dbReference>
<dbReference type="Gene3D" id="3.10.50.40">
    <property type="match status" value="2"/>
</dbReference>
<keyword evidence="6 7" id="KW-0413">Isomerase</keyword>
<dbReference type="Pfam" id="PF00639">
    <property type="entry name" value="Rotamase"/>
    <property type="match status" value="2"/>
</dbReference>
<comment type="subcellular location">
    <subcellularLocation>
        <location evidence="7">Periplasm</location>
    </subcellularLocation>
    <text evidence="7">Is capable of associating with the outer membrane.</text>
</comment>
<sequence precursor="true">MIARLLLIAATAASLSAQAEVKTLDRVVAVVNKGVITERELDERITAIRANLTRQKINAPPVDVLRSQVLERMINELVQLQFANDTGLKIDDAQLERSMQRIAEANKLTMPEFRTTLTRQGMSYEQFREEIRREMLLTRLKEREIESKIYITESEVDAFMKSQQDSAEAETEFHLNHILVQVPEQAKPDEIERRRKKAESALAEIAKGKPFAEVAASLSDAADALSGGDLGWRSAGRLPPLITEAISKLKPGQNTQILKSANGFHIIRLVEKRERSNREVIQQTHARHILVKVNEVTSDSEARQKIQQLRDRALSGGKFDELAKLHSEDGSATKGGDLDWLSPGDTVPEFESAMTQLKPGDISEPVRTQFGWHLIQVIERRTQDVTVEKERLRVRMELRARKADEQQEDWVTQLRDRAFVDVRLIEK</sequence>
<evidence type="ECO:0000313" key="9">
    <source>
        <dbReference type="EMBL" id="MDK2122489.1"/>
    </source>
</evidence>
<feature type="chain" id="PRO_5044929506" description="Chaperone SurA" evidence="7">
    <location>
        <begin position="20"/>
        <end position="427"/>
    </location>
</feature>
<dbReference type="InterPro" id="IPR000297">
    <property type="entry name" value="PPIase_PpiC"/>
</dbReference>
<keyword evidence="3 7" id="KW-0574">Periplasm</keyword>
<comment type="domain">
    <text evidence="7">The PPIase activity resides only in the second parvulin domain. The N-terminal region and the C-terminal tail are necessary and sufficient for the chaperone activity of SurA. The PPIase activity is dispensable for SurA to function as a chaperone. The N-terminal region and the C-terminal tail are also required for porin recognition.</text>
</comment>
<keyword evidence="2 7" id="KW-0677">Repeat</keyword>
<dbReference type="PROSITE" id="PS50198">
    <property type="entry name" value="PPIC_PPIASE_2"/>
    <property type="match status" value="2"/>
</dbReference>
<organism evidence="9 10">
    <name type="scientific">Parachitinimonas caeni</name>
    <dbReference type="NCBI Taxonomy" id="3031301"/>
    <lineage>
        <taxon>Bacteria</taxon>
        <taxon>Pseudomonadati</taxon>
        <taxon>Pseudomonadota</taxon>
        <taxon>Betaproteobacteria</taxon>
        <taxon>Neisseriales</taxon>
        <taxon>Chitinibacteraceae</taxon>
        <taxon>Parachitinimonas</taxon>
    </lineage>
</organism>
<dbReference type="PANTHER" id="PTHR47637:SF1">
    <property type="entry name" value="CHAPERONE SURA"/>
    <property type="match status" value="1"/>
</dbReference>
<dbReference type="Proteomes" id="UP001172778">
    <property type="component" value="Unassembled WGS sequence"/>
</dbReference>